<dbReference type="GO" id="GO:0051484">
    <property type="term" value="P:isopentenyl diphosphate biosynthetic process, methylerythritol 4-phosphate pathway involved in terpenoid biosynthetic process"/>
    <property type="evidence" value="ECO:0007669"/>
    <property type="project" value="UniProtKB-ARBA"/>
</dbReference>
<proteinExistence type="inferred from homology"/>
<dbReference type="EC" id="1.1.1.267" evidence="9"/>
<dbReference type="Pfam" id="PF13288">
    <property type="entry name" value="DXPR_C"/>
    <property type="match status" value="1"/>
</dbReference>
<keyword evidence="7 9" id="KW-0414">Isoprene biosynthesis</keyword>
<feature type="binding site" evidence="9">
    <location>
        <position position="9"/>
    </location>
    <ligand>
        <name>NADPH</name>
        <dbReference type="ChEBI" id="CHEBI:57783"/>
    </ligand>
</feature>
<feature type="binding site" evidence="9">
    <location>
        <position position="215"/>
    </location>
    <ligand>
        <name>1-deoxy-D-xylulose 5-phosphate</name>
        <dbReference type="ChEBI" id="CHEBI:57792"/>
    </ligand>
</feature>
<comment type="caution">
    <text evidence="9">Lacks conserved residue(s) required for the propagation of feature annotation.</text>
</comment>
<feature type="binding site" evidence="9">
    <location>
        <position position="218"/>
    </location>
    <ligand>
        <name>1-deoxy-D-xylulose 5-phosphate</name>
        <dbReference type="ChEBI" id="CHEBI:57792"/>
    </ligand>
</feature>
<dbReference type="Gene3D" id="1.10.1740.10">
    <property type="match status" value="1"/>
</dbReference>
<dbReference type="SUPFAM" id="SSF69055">
    <property type="entry name" value="1-deoxy-D-xylulose-5-phosphate reductoisomerase, C-terminal domain"/>
    <property type="match status" value="1"/>
</dbReference>
<keyword evidence="3 9" id="KW-0479">Metal-binding</keyword>
<dbReference type="PIRSF" id="PIRSF006205">
    <property type="entry name" value="Dxp_reductismrs"/>
    <property type="match status" value="1"/>
</dbReference>
<feature type="binding site" evidence="9">
    <location>
        <position position="146"/>
    </location>
    <ligand>
        <name>Mn(2+)</name>
        <dbReference type="ChEBI" id="CHEBI:29035"/>
    </ligand>
</feature>
<feature type="domain" description="DXP reductoisomerase C-terminal" evidence="12">
    <location>
        <begin position="258"/>
        <end position="373"/>
    </location>
</feature>
<feature type="domain" description="1-deoxy-D-xylulose 5-phosphate reductoisomerase N-terminal" evidence="10">
    <location>
        <begin position="3"/>
        <end position="128"/>
    </location>
</feature>
<evidence type="ECO:0000259" key="10">
    <source>
        <dbReference type="Pfam" id="PF02670"/>
    </source>
</evidence>
<evidence type="ECO:0000256" key="6">
    <source>
        <dbReference type="ARBA" id="ARBA00023211"/>
    </source>
</evidence>
<feature type="binding site" evidence="9">
    <location>
        <position position="148"/>
    </location>
    <ligand>
        <name>1-deoxy-D-xylulose 5-phosphate</name>
        <dbReference type="ChEBI" id="CHEBI:57792"/>
    </ligand>
</feature>
<dbReference type="GO" id="GO:0030604">
    <property type="term" value="F:1-deoxy-D-xylulose-5-phosphate reductoisomerase activity"/>
    <property type="evidence" value="ECO:0007669"/>
    <property type="project" value="UniProtKB-UniRule"/>
</dbReference>
<feature type="binding site" evidence="9">
    <location>
        <position position="218"/>
    </location>
    <ligand>
        <name>Mn(2+)</name>
        <dbReference type="ChEBI" id="CHEBI:29035"/>
    </ligand>
</feature>
<dbReference type="InterPro" id="IPR013644">
    <property type="entry name" value="DXP_reductoisomerase_C"/>
</dbReference>
<evidence type="ECO:0000256" key="1">
    <source>
        <dbReference type="ARBA" id="ARBA00005094"/>
    </source>
</evidence>
<feature type="binding site" evidence="9">
    <location>
        <position position="10"/>
    </location>
    <ligand>
        <name>NADPH</name>
        <dbReference type="ChEBI" id="CHEBI:57783"/>
    </ligand>
</feature>
<feature type="binding site" evidence="9">
    <location>
        <position position="122"/>
    </location>
    <ligand>
        <name>NADPH</name>
        <dbReference type="ChEBI" id="CHEBI:57783"/>
    </ligand>
</feature>
<keyword evidence="4 9" id="KW-0521">NADP</keyword>
<dbReference type="AlphaFoldDB" id="A0A926D0A9"/>
<keyword evidence="14" id="KW-1185">Reference proteome</keyword>
<dbReference type="GO" id="GO:0030145">
    <property type="term" value="F:manganese ion binding"/>
    <property type="evidence" value="ECO:0007669"/>
    <property type="project" value="TreeGrafter"/>
</dbReference>
<feature type="binding site" evidence="9">
    <location>
        <position position="120"/>
    </location>
    <ligand>
        <name>NADPH</name>
        <dbReference type="ChEBI" id="CHEBI:57783"/>
    </ligand>
</feature>
<feature type="binding site" evidence="9">
    <location>
        <position position="11"/>
    </location>
    <ligand>
        <name>NADPH</name>
        <dbReference type="ChEBI" id="CHEBI:57783"/>
    </ligand>
</feature>
<keyword evidence="6 9" id="KW-0464">Manganese</keyword>
<evidence type="ECO:0000256" key="9">
    <source>
        <dbReference type="HAMAP-Rule" id="MF_00183"/>
    </source>
</evidence>
<feature type="binding site" evidence="9">
    <location>
        <position position="202"/>
    </location>
    <ligand>
        <name>NADPH</name>
        <dbReference type="ChEBI" id="CHEBI:57783"/>
    </ligand>
</feature>
<keyword evidence="9" id="KW-0460">Magnesium</keyword>
<feature type="binding site" evidence="9">
    <location>
        <position position="196"/>
    </location>
    <ligand>
        <name>1-deoxy-D-xylulose 5-phosphate</name>
        <dbReference type="ChEBI" id="CHEBI:57792"/>
    </ligand>
</feature>
<evidence type="ECO:0000256" key="3">
    <source>
        <dbReference type="ARBA" id="ARBA00022723"/>
    </source>
</evidence>
<comment type="cofactor">
    <cofactor evidence="9">
        <name>Mg(2+)</name>
        <dbReference type="ChEBI" id="CHEBI:18420"/>
    </cofactor>
    <cofactor evidence="9">
        <name>Mn(2+)</name>
        <dbReference type="ChEBI" id="CHEBI:29035"/>
    </cofactor>
</comment>
<comment type="caution">
    <text evidence="13">The sequence shown here is derived from an EMBL/GenBank/DDBJ whole genome shotgun (WGS) entry which is preliminary data.</text>
</comment>
<evidence type="ECO:0000256" key="4">
    <source>
        <dbReference type="ARBA" id="ARBA00022857"/>
    </source>
</evidence>
<comment type="similarity">
    <text evidence="2 9">Belongs to the DXR family.</text>
</comment>
<dbReference type="Pfam" id="PF08436">
    <property type="entry name" value="DXP_redisom_C"/>
    <property type="match status" value="1"/>
</dbReference>
<feature type="binding site" evidence="9">
    <location>
        <position position="148"/>
    </location>
    <ligand>
        <name>Mn(2+)</name>
        <dbReference type="ChEBI" id="CHEBI:29035"/>
    </ligand>
</feature>
<dbReference type="NCBIfam" id="NF009114">
    <property type="entry name" value="PRK12464.1"/>
    <property type="match status" value="1"/>
</dbReference>
<dbReference type="Gene3D" id="3.40.50.720">
    <property type="entry name" value="NAD(P)-binding Rossmann-like Domain"/>
    <property type="match status" value="1"/>
</dbReference>
<evidence type="ECO:0000256" key="8">
    <source>
        <dbReference type="ARBA" id="ARBA00048543"/>
    </source>
</evidence>
<evidence type="ECO:0000313" key="14">
    <source>
        <dbReference type="Proteomes" id="UP000654279"/>
    </source>
</evidence>
<evidence type="ECO:0000259" key="11">
    <source>
        <dbReference type="Pfam" id="PF08436"/>
    </source>
</evidence>
<dbReference type="Proteomes" id="UP000654279">
    <property type="component" value="Unassembled WGS sequence"/>
</dbReference>
<dbReference type="HAMAP" id="MF_00183">
    <property type="entry name" value="DXP_reductoisom"/>
    <property type="match status" value="1"/>
</dbReference>
<feature type="domain" description="1-deoxy-D-xylulose 5-phosphate reductoisomerase C-terminal" evidence="11">
    <location>
        <begin position="142"/>
        <end position="226"/>
    </location>
</feature>
<dbReference type="InterPro" id="IPR036169">
    <property type="entry name" value="DXPR_C_sf"/>
</dbReference>
<dbReference type="SUPFAM" id="SSF51735">
    <property type="entry name" value="NAD(P)-binding Rossmann-fold domains"/>
    <property type="match status" value="1"/>
</dbReference>
<feature type="binding site" evidence="9">
    <location>
        <position position="147"/>
    </location>
    <ligand>
        <name>1-deoxy-D-xylulose 5-phosphate</name>
        <dbReference type="ChEBI" id="CHEBI:57792"/>
    </ligand>
</feature>
<evidence type="ECO:0000256" key="5">
    <source>
        <dbReference type="ARBA" id="ARBA00023002"/>
    </source>
</evidence>
<dbReference type="InterPro" id="IPR013512">
    <property type="entry name" value="DXP_reductoisomerase_N"/>
</dbReference>
<dbReference type="InterPro" id="IPR026877">
    <property type="entry name" value="DXPR_C"/>
</dbReference>
<organism evidence="13 14">
    <name type="scientific">Luoshenia tenuis</name>
    <dbReference type="NCBI Taxonomy" id="2763654"/>
    <lineage>
        <taxon>Bacteria</taxon>
        <taxon>Bacillati</taxon>
        <taxon>Bacillota</taxon>
        <taxon>Clostridia</taxon>
        <taxon>Christensenellales</taxon>
        <taxon>Christensenellaceae</taxon>
        <taxon>Luoshenia</taxon>
    </lineage>
</organism>
<accession>A0A926D0A9</accession>
<feature type="binding site" evidence="9">
    <location>
        <position position="12"/>
    </location>
    <ligand>
        <name>NADPH</name>
        <dbReference type="ChEBI" id="CHEBI:57783"/>
    </ligand>
</feature>
<comment type="catalytic activity">
    <reaction evidence="8">
        <text>2-C-methyl-D-erythritol 4-phosphate + NADP(+) = 1-deoxy-D-xylulose 5-phosphate + NADPH + H(+)</text>
        <dbReference type="Rhea" id="RHEA:13717"/>
        <dbReference type="ChEBI" id="CHEBI:15378"/>
        <dbReference type="ChEBI" id="CHEBI:57783"/>
        <dbReference type="ChEBI" id="CHEBI:57792"/>
        <dbReference type="ChEBI" id="CHEBI:58262"/>
        <dbReference type="ChEBI" id="CHEBI:58349"/>
        <dbReference type="EC" id="1.1.1.267"/>
    </reaction>
    <physiologicalReaction direction="right-to-left" evidence="8">
        <dbReference type="Rhea" id="RHEA:13719"/>
    </physiologicalReaction>
</comment>
<dbReference type="InterPro" id="IPR003821">
    <property type="entry name" value="DXP_reductoisomerase"/>
</dbReference>
<dbReference type="FunFam" id="3.40.50.720:FF:000045">
    <property type="entry name" value="1-deoxy-D-xylulose 5-phosphate reductoisomerase"/>
    <property type="match status" value="1"/>
</dbReference>
<sequence>MKLAVLGSTGSIGTQALSVAAAHPDKIKVTALCAYSQAEKLLEQIHFFHPAMACLVDEAAAARIAGEVPKGTQLVTGRAAMIALAAWEGADTCLVAVVGIAGLEAVLAAAKAGKRIALANKEALVTGGALVLEAVHKGGAELLPVDSEHGAIFQCIQGNADGKRVEKIWLTASGGPFRGYTADQMAQVTVEQALNHPNWAMGAKITIDSATMMNKGLEVIEARWLFGLAPERIQVAVHPQSIVHSAVAFCDGSVLAQLGVADMRIPIQYALLYPERMESPAQHLDLFTCPPLTFEAPDYARFPCLRLAYEALQAGGAAPVVLNGANEVAVAKFLNSQIGFMDIPRLVEYALEQGAHLKADTIGEVVEADRLSRIWAANK</sequence>
<dbReference type="SUPFAM" id="SSF55347">
    <property type="entry name" value="Glyceraldehyde-3-phosphate dehydrogenase-like, C-terminal domain"/>
    <property type="match status" value="1"/>
</dbReference>
<evidence type="ECO:0000259" key="12">
    <source>
        <dbReference type="Pfam" id="PF13288"/>
    </source>
</evidence>
<evidence type="ECO:0000256" key="7">
    <source>
        <dbReference type="ARBA" id="ARBA00023229"/>
    </source>
</evidence>
<feature type="binding site" evidence="9">
    <location>
        <position position="121"/>
    </location>
    <ligand>
        <name>1-deoxy-D-xylulose 5-phosphate</name>
        <dbReference type="ChEBI" id="CHEBI:57792"/>
    </ligand>
</feature>
<name>A0A926D0A9_9FIRM</name>
<dbReference type="GO" id="GO:0070402">
    <property type="term" value="F:NADPH binding"/>
    <property type="evidence" value="ECO:0007669"/>
    <property type="project" value="InterPro"/>
</dbReference>
<reference evidence="13" key="1">
    <citation type="submission" date="2020-08" db="EMBL/GenBank/DDBJ databases">
        <title>Genome public.</title>
        <authorList>
            <person name="Liu C."/>
            <person name="Sun Q."/>
        </authorList>
    </citation>
    <scope>NUCLEOTIDE SEQUENCE</scope>
    <source>
        <strain evidence="13">NSJ-44</strain>
    </source>
</reference>
<feature type="binding site" evidence="9">
    <location>
        <position position="173"/>
    </location>
    <ligand>
        <name>1-deoxy-D-xylulose 5-phosphate</name>
        <dbReference type="ChEBI" id="CHEBI:57792"/>
    </ligand>
</feature>
<keyword evidence="5 9" id="KW-0560">Oxidoreductase</keyword>
<dbReference type="InterPro" id="IPR036291">
    <property type="entry name" value="NAD(P)-bd_dom_sf"/>
</dbReference>
<feature type="binding site" evidence="9">
    <location>
        <position position="214"/>
    </location>
    <ligand>
        <name>1-deoxy-D-xylulose 5-phosphate</name>
        <dbReference type="ChEBI" id="CHEBI:57792"/>
    </ligand>
</feature>
<dbReference type="Pfam" id="PF02670">
    <property type="entry name" value="DXP_reductoisom"/>
    <property type="match status" value="1"/>
</dbReference>
<evidence type="ECO:0000313" key="13">
    <source>
        <dbReference type="EMBL" id="MBC8529017.1"/>
    </source>
</evidence>
<dbReference type="PANTHER" id="PTHR30525">
    <property type="entry name" value="1-DEOXY-D-XYLULOSE 5-PHOSPHATE REDUCTOISOMERASE"/>
    <property type="match status" value="1"/>
</dbReference>
<dbReference type="EMBL" id="JACRSO010000002">
    <property type="protein sequence ID" value="MBC8529017.1"/>
    <property type="molecule type" value="Genomic_DNA"/>
</dbReference>
<evidence type="ECO:0000256" key="2">
    <source>
        <dbReference type="ARBA" id="ARBA00006825"/>
    </source>
</evidence>
<gene>
    <name evidence="9" type="primary">dxr</name>
    <name evidence="13" type="ORF">H8699_06220</name>
</gene>
<comment type="function">
    <text evidence="9">Catalyzes the NADPH-dependent rearrangement and reduction of 1-deoxy-D-xylulose-5-phosphate (DXP) to 2-C-methyl-D-erythritol 4-phosphate (MEP).</text>
</comment>
<protein>
    <recommendedName>
        <fullName evidence="9">1-deoxy-D-xylulose 5-phosphate reductoisomerase</fullName>
        <shortName evidence="9">DXP reductoisomerase</shortName>
        <ecNumber evidence="9">1.1.1.267</ecNumber>
    </recommendedName>
    <alternativeName>
        <fullName evidence="9">1-deoxyxylulose-5-phosphate reductoisomerase</fullName>
    </alternativeName>
    <alternativeName>
        <fullName evidence="9">2-C-methyl-D-erythritol 4-phosphate synthase</fullName>
    </alternativeName>
</protein>
<comment type="pathway">
    <text evidence="1 9">Isoprenoid biosynthesis; isopentenyl diphosphate biosynthesis via DXP pathway; isopentenyl diphosphate from 1-deoxy-D-xylulose 5-phosphate: step 1/6.</text>
</comment>
<dbReference type="PANTHER" id="PTHR30525:SF0">
    <property type="entry name" value="1-DEOXY-D-XYLULOSE 5-PHOSPHATE REDUCTOISOMERASE, CHLOROPLASTIC"/>
    <property type="match status" value="1"/>
</dbReference>
<feature type="binding site" evidence="9">
    <location>
        <position position="209"/>
    </location>
    <ligand>
        <name>1-deoxy-D-xylulose 5-phosphate</name>
        <dbReference type="ChEBI" id="CHEBI:57792"/>
    </ligand>
</feature>
<dbReference type="NCBIfam" id="TIGR00243">
    <property type="entry name" value="Dxr"/>
    <property type="match status" value="1"/>
</dbReference>